<feature type="domain" description="RING-type" evidence="5">
    <location>
        <begin position="11"/>
        <end position="51"/>
    </location>
</feature>
<dbReference type="PROSITE" id="PS00518">
    <property type="entry name" value="ZF_RING_1"/>
    <property type="match status" value="1"/>
</dbReference>
<keyword evidence="3" id="KW-0862">Zinc</keyword>
<accession>A0A673KKY9</accession>
<dbReference type="InterPro" id="IPR051051">
    <property type="entry name" value="E3_ubiq-ligase_TRIM/RNF"/>
</dbReference>
<dbReference type="SUPFAM" id="SSF57850">
    <property type="entry name" value="RING/U-box"/>
    <property type="match status" value="1"/>
</dbReference>
<dbReference type="InterPro" id="IPR013083">
    <property type="entry name" value="Znf_RING/FYVE/PHD"/>
</dbReference>
<dbReference type="Ensembl" id="ENSSRHT00000068887.1">
    <property type="protein sequence ID" value="ENSSRHP00000067058.1"/>
    <property type="gene ID" value="ENSSRHG00000033324.1"/>
</dbReference>
<dbReference type="InterPro" id="IPR017907">
    <property type="entry name" value="Znf_RING_CS"/>
</dbReference>
<reference evidence="6" key="2">
    <citation type="submission" date="2025-09" db="UniProtKB">
        <authorList>
            <consortium name="Ensembl"/>
        </authorList>
    </citation>
    <scope>IDENTIFICATION</scope>
</reference>
<dbReference type="GO" id="GO:0008270">
    <property type="term" value="F:zinc ion binding"/>
    <property type="evidence" value="ECO:0007669"/>
    <property type="project" value="UniProtKB-KW"/>
</dbReference>
<dbReference type="Pfam" id="PF13445">
    <property type="entry name" value="zf-RING_UBOX"/>
    <property type="match status" value="1"/>
</dbReference>
<sequence length="66" mass="7491">MASLSGDYFSCPVCHEIFKSPVVLSCSHSVCKVCLQQFWRTRKTQECPVCRRSSKDHPPVSLALLY</sequence>
<organism evidence="6 7">
    <name type="scientific">Sinocyclocheilus rhinocerous</name>
    <dbReference type="NCBI Taxonomy" id="307959"/>
    <lineage>
        <taxon>Eukaryota</taxon>
        <taxon>Metazoa</taxon>
        <taxon>Chordata</taxon>
        <taxon>Craniata</taxon>
        <taxon>Vertebrata</taxon>
        <taxon>Euteleostomi</taxon>
        <taxon>Actinopterygii</taxon>
        <taxon>Neopterygii</taxon>
        <taxon>Teleostei</taxon>
        <taxon>Ostariophysi</taxon>
        <taxon>Cypriniformes</taxon>
        <taxon>Cyprinidae</taxon>
        <taxon>Cyprininae</taxon>
        <taxon>Sinocyclocheilus</taxon>
    </lineage>
</organism>
<evidence type="ECO:0000256" key="3">
    <source>
        <dbReference type="ARBA" id="ARBA00022833"/>
    </source>
</evidence>
<dbReference type="PANTHER" id="PTHR25465">
    <property type="entry name" value="B-BOX DOMAIN CONTAINING"/>
    <property type="match status" value="1"/>
</dbReference>
<dbReference type="Proteomes" id="UP000472270">
    <property type="component" value="Unassembled WGS sequence"/>
</dbReference>
<dbReference type="AlphaFoldDB" id="A0A673KKY9"/>
<proteinExistence type="predicted"/>
<keyword evidence="2 4" id="KW-0863">Zinc-finger</keyword>
<dbReference type="SMART" id="SM00184">
    <property type="entry name" value="RING"/>
    <property type="match status" value="1"/>
</dbReference>
<evidence type="ECO:0000313" key="6">
    <source>
        <dbReference type="Ensembl" id="ENSSRHP00000067058.1"/>
    </source>
</evidence>
<evidence type="ECO:0000256" key="2">
    <source>
        <dbReference type="ARBA" id="ARBA00022771"/>
    </source>
</evidence>
<name>A0A673KKY9_9TELE</name>
<keyword evidence="1" id="KW-0479">Metal-binding</keyword>
<dbReference type="InterPro" id="IPR001841">
    <property type="entry name" value="Znf_RING"/>
</dbReference>
<evidence type="ECO:0000256" key="1">
    <source>
        <dbReference type="ARBA" id="ARBA00022723"/>
    </source>
</evidence>
<evidence type="ECO:0000256" key="4">
    <source>
        <dbReference type="PROSITE-ProRule" id="PRU00175"/>
    </source>
</evidence>
<keyword evidence="7" id="KW-1185">Reference proteome</keyword>
<reference evidence="6" key="1">
    <citation type="submission" date="2025-08" db="UniProtKB">
        <authorList>
            <consortium name="Ensembl"/>
        </authorList>
    </citation>
    <scope>IDENTIFICATION</scope>
</reference>
<dbReference type="Gene3D" id="3.30.40.10">
    <property type="entry name" value="Zinc/RING finger domain, C3HC4 (zinc finger)"/>
    <property type="match status" value="1"/>
</dbReference>
<protein>
    <recommendedName>
        <fullName evidence="5">RING-type domain-containing protein</fullName>
    </recommendedName>
</protein>
<dbReference type="PROSITE" id="PS50089">
    <property type="entry name" value="ZF_RING_2"/>
    <property type="match status" value="1"/>
</dbReference>
<evidence type="ECO:0000259" key="5">
    <source>
        <dbReference type="PROSITE" id="PS50089"/>
    </source>
</evidence>
<dbReference type="InterPro" id="IPR027370">
    <property type="entry name" value="Znf-RING_euk"/>
</dbReference>
<evidence type="ECO:0000313" key="7">
    <source>
        <dbReference type="Proteomes" id="UP000472270"/>
    </source>
</evidence>